<name>A0ABD0KF76_9CAEN</name>
<gene>
    <name evidence="1" type="ORF">BaRGS_00023079</name>
</gene>
<dbReference type="EMBL" id="JACVVK020000191">
    <property type="protein sequence ID" value="KAK7485630.1"/>
    <property type="molecule type" value="Genomic_DNA"/>
</dbReference>
<evidence type="ECO:0000313" key="2">
    <source>
        <dbReference type="Proteomes" id="UP001519460"/>
    </source>
</evidence>
<feature type="non-terminal residue" evidence="1">
    <location>
        <position position="62"/>
    </location>
</feature>
<dbReference type="AlphaFoldDB" id="A0ABD0KF76"/>
<organism evidence="1 2">
    <name type="scientific">Batillaria attramentaria</name>
    <dbReference type="NCBI Taxonomy" id="370345"/>
    <lineage>
        <taxon>Eukaryota</taxon>
        <taxon>Metazoa</taxon>
        <taxon>Spiralia</taxon>
        <taxon>Lophotrochozoa</taxon>
        <taxon>Mollusca</taxon>
        <taxon>Gastropoda</taxon>
        <taxon>Caenogastropoda</taxon>
        <taxon>Sorbeoconcha</taxon>
        <taxon>Cerithioidea</taxon>
        <taxon>Batillariidae</taxon>
        <taxon>Batillaria</taxon>
    </lineage>
</organism>
<accession>A0ABD0KF76</accession>
<proteinExistence type="predicted"/>
<protein>
    <submittedName>
        <fullName evidence="1">Uncharacterized protein</fullName>
    </submittedName>
</protein>
<dbReference type="Proteomes" id="UP001519460">
    <property type="component" value="Unassembled WGS sequence"/>
</dbReference>
<comment type="caution">
    <text evidence="1">The sequence shown here is derived from an EMBL/GenBank/DDBJ whole genome shotgun (WGS) entry which is preliminary data.</text>
</comment>
<evidence type="ECO:0000313" key="1">
    <source>
        <dbReference type="EMBL" id="KAK7485630.1"/>
    </source>
</evidence>
<sequence length="62" mass="6970">MFRSCGFQVGWNQFATSRNRSDGQQQKAALLQSLSVSFVHHQNDDWFMSRALCAGGFSIASR</sequence>
<keyword evidence="2" id="KW-1185">Reference proteome</keyword>
<reference evidence="1 2" key="1">
    <citation type="journal article" date="2023" name="Sci. Data">
        <title>Genome assembly of the Korean intertidal mud-creeper Batillaria attramentaria.</title>
        <authorList>
            <person name="Patra A.K."/>
            <person name="Ho P.T."/>
            <person name="Jun S."/>
            <person name="Lee S.J."/>
            <person name="Kim Y."/>
            <person name="Won Y.J."/>
        </authorList>
    </citation>
    <scope>NUCLEOTIDE SEQUENCE [LARGE SCALE GENOMIC DNA]</scope>
    <source>
        <strain evidence="1">Wonlab-2016</strain>
    </source>
</reference>